<dbReference type="EMBL" id="CAEZSF010000020">
    <property type="protein sequence ID" value="CAB4531310.1"/>
    <property type="molecule type" value="Genomic_DNA"/>
</dbReference>
<accession>A0A6J6AWA7</accession>
<reference evidence="1" key="1">
    <citation type="submission" date="2020-05" db="EMBL/GenBank/DDBJ databases">
        <authorList>
            <person name="Chiriac C."/>
            <person name="Salcher M."/>
            <person name="Ghai R."/>
            <person name="Kavagutti S V."/>
        </authorList>
    </citation>
    <scope>NUCLEOTIDE SEQUENCE</scope>
</reference>
<organism evidence="1">
    <name type="scientific">freshwater metagenome</name>
    <dbReference type="NCBI Taxonomy" id="449393"/>
    <lineage>
        <taxon>unclassified sequences</taxon>
        <taxon>metagenomes</taxon>
        <taxon>ecological metagenomes</taxon>
    </lineage>
</organism>
<evidence type="ECO:0000313" key="3">
    <source>
        <dbReference type="EMBL" id="CAB4897001.1"/>
    </source>
</evidence>
<sequence>MLPAEVEEPVVSRLRLVTLGQGLGEPEVLPRSGFQLLWQ</sequence>
<gene>
    <name evidence="1" type="ORF">UFOPK1358_00374</name>
    <name evidence="2" type="ORF">UFOPK2766_00072</name>
    <name evidence="3" type="ORF">UFOPK3519_00637</name>
</gene>
<protein>
    <submittedName>
        <fullName evidence="1">Unannotated protein</fullName>
    </submittedName>
</protein>
<evidence type="ECO:0000313" key="1">
    <source>
        <dbReference type="EMBL" id="CAB4531310.1"/>
    </source>
</evidence>
<dbReference type="EMBL" id="CAEZYU010000002">
    <property type="protein sequence ID" value="CAB4727227.1"/>
    <property type="molecule type" value="Genomic_DNA"/>
</dbReference>
<proteinExistence type="predicted"/>
<name>A0A6J6AWA7_9ZZZZ</name>
<dbReference type="AlphaFoldDB" id="A0A6J6AWA7"/>
<evidence type="ECO:0000313" key="2">
    <source>
        <dbReference type="EMBL" id="CAB4727227.1"/>
    </source>
</evidence>
<dbReference type="EMBL" id="CAFBMG010000035">
    <property type="protein sequence ID" value="CAB4897001.1"/>
    <property type="molecule type" value="Genomic_DNA"/>
</dbReference>